<evidence type="ECO:0000256" key="7">
    <source>
        <dbReference type="SAM" id="SignalP"/>
    </source>
</evidence>
<dbReference type="InterPro" id="IPR046357">
    <property type="entry name" value="PPIase_dom_sf"/>
</dbReference>
<evidence type="ECO:0000256" key="6">
    <source>
        <dbReference type="RuleBase" id="RU003915"/>
    </source>
</evidence>
<dbReference type="EMBL" id="WNXC01000002">
    <property type="protein sequence ID" value="MBB2149252.1"/>
    <property type="molecule type" value="Genomic_DNA"/>
</dbReference>
<dbReference type="EC" id="5.2.1.8" evidence="6"/>
<comment type="similarity">
    <text evidence="2 6">Belongs to the FKBP-type PPIase family.</text>
</comment>
<dbReference type="RefSeq" id="WP_182956533.1">
    <property type="nucleotide sequence ID" value="NZ_WNXC01000002.1"/>
</dbReference>
<keyword evidence="4 5" id="KW-0413">Isomerase</keyword>
<evidence type="ECO:0000313" key="9">
    <source>
        <dbReference type="EMBL" id="MBB2149252.1"/>
    </source>
</evidence>
<dbReference type="PANTHER" id="PTHR43811:SF19">
    <property type="entry name" value="39 KDA FK506-BINDING NUCLEAR PROTEIN"/>
    <property type="match status" value="1"/>
</dbReference>
<protein>
    <recommendedName>
        <fullName evidence="6">Peptidyl-prolyl cis-trans isomerase</fullName>
        <ecNumber evidence="6">5.2.1.8</ecNumber>
    </recommendedName>
</protein>
<sequence length="156" mass="17085">MKTIKHLFLLVCAVVCFAGCAKEFDQEKQFAKDKELIRKFVADQKIPDVVEDQSGLFYQIIKKGEGTVVYNANTAITAEYEGRLLNGNVFDNGGGKAINFTLGGVIPGWQIGITKIQKGGEIRLLIPSKLGYQDEAQGSIPKSSVLDFTVKLNDAK</sequence>
<keyword evidence="10" id="KW-1185">Reference proteome</keyword>
<feature type="domain" description="PPIase FKBP-type" evidence="8">
    <location>
        <begin position="73"/>
        <end position="156"/>
    </location>
</feature>
<evidence type="ECO:0000256" key="2">
    <source>
        <dbReference type="ARBA" id="ARBA00006577"/>
    </source>
</evidence>
<keyword evidence="7" id="KW-0732">Signal</keyword>
<accession>A0ABR6EVF2</accession>
<evidence type="ECO:0000256" key="4">
    <source>
        <dbReference type="ARBA" id="ARBA00023235"/>
    </source>
</evidence>
<comment type="catalytic activity">
    <reaction evidence="1 5 6">
        <text>[protein]-peptidylproline (omega=180) = [protein]-peptidylproline (omega=0)</text>
        <dbReference type="Rhea" id="RHEA:16237"/>
        <dbReference type="Rhea" id="RHEA-COMP:10747"/>
        <dbReference type="Rhea" id="RHEA-COMP:10748"/>
        <dbReference type="ChEBI" id="CHEBI:83833"/>
        <dbReference type="ChEBI" id="CHEBI:83834"/>
        <dbReference type="EC" id="5.2.1.8"/>
    </reaction>
</comment>
<dbReference type="InterPro" id="IPR001179">
    <property type="entry name" value="PPIase_FKBP_dom"/>
</dbReference>
<dbReference type="Proteomes" id="UP000636110">
    <property type="component" value="Unassembled WGS sequence"/>
</dbReference>
<evidence type="ECO:0000256" key="3">
    <source>
        <dbReference type="ARBA" id="ARBA00023110"/>
    </source>
</evidence>
<dbReference type="SUPFAM" id="SSF54534">
    <property type="entry name" value="FKBP-like"/>
    <property type="match status" value="1"/>
</dbReference>
<keyword evidence="3 5" id="KW-0697">Rotamase</keyword>
<dbReference type="PANTHER" id="PTHR43811">
    <property type="entry name" value="FKBP-TYPE PEPTIDYL-PROLYL CIS-TRANS ISOMERASE FKPA"/>
    <property type="match status" value="1"/>
</dbReference>
<name>A0ABR6EVF2_9SPHI</name>
<dbReference type="Gene3D" id="3.10.50.40">
    <property type="match status" value="1"/>
</dbReference>
<comment type="caution">
    <text evidence="9">The sequence shown here is derived from an EMBL/GenBank/DDBJ whole genome shotgun (WGS) entry which is preliminary data.</text>
</comment>
<evidence type="ECO:0000256" key="5">
    <source>
        <dbReference type="PROSITE-ProRule" id="PRU00277"/>
    </source>
</evidence>
<feature type="chain" id="PRO_5046735677" description="Peptidyl-prolyl cis-trans isomerase" evidence="7">
    <location>
        <begin position="22"/>
        <end position="156"/>
    </location>
</feature>
<dbReference type="GO" id="GO:0016853">
    <property type="term" value="F:isomerase activity"/>
    <property type="evidence" value="ECO:0007669"/>
    <property type="project" value="UniProtKB-KW"/>
</dbReference>
<dbReference type="PROSITE" id="PS50059">
    <property type="entry name" value="FKBP_PPIASE"/>
    <property type="match status" value="1"/>
</dbReference>
<evidence type="ECO:0000259" key="8">
    <source>
        <dbReference type="PROSITE" id="PS50059"/>
    </source>
</evidence>
<evidence type="ECO:0000256" key="1">
    <source>
        <dbReference type="ARBA" id="ARBA00000971"/>
    </source>
</evidence>
<dbReference type="Pfam" id="PF00254">
    <property type="entry name" value="FKBP_C"/>
    <property type="match status" value="1"/>
</dbReference>
<organism evidence="9 10">
    <name type="scientific">Pedobacter gandavensis</name>
    <dbReference type="NCBI Taxonomy" id="2679963"/>
    <lineage>
        <taxon>Bacteria</taxon>
        <taxon>Pseudomonadati</taxon>
        <taxon>Bacteroidota</taxon>
        <taxon>Sphingobacteriia</taxon>
        <taxon>Sphingobacteriales</taxon>
        <taxon>Sphingobacteriaceae</taxon>
        <taxon>Pedobacter</taxon>
    </lineage>
</organism>
<evidence type="ECO:0000313" key="10">
    <source>
        <dbReference type="Proteomes" id="UP000636110"/>
    </source>
</evidence>
<reference evidence="9 10" key="1">
    <citation type="submission" date="2019-11" db="EMBL/GenBank/DDBJ databases">
        <title>Description of Pedobacter sp. LMG 31462T.</title>
        <authorList>
            <person name="Carlier A."/>
            <person name="Qi S."/>
            <person name="Vandamme P."/>
        </authorList>
    </citation>
    <scope>NUCLEOTIDE SEQUENCE [LARGE SCALE GENOMIC DNA]</scope>
    <source>
        <strain evidence="9 10">LMG 31462</strain>
    </source>
</reference>
<gene>
    <name evidence="9" type="ORF">GM920_10070</name>
</gene>
<proteinExistence type="inferred from homology"/>
<feature type="signal peptide" evidence="7">
    <location>
        <begin position="1"/>
        <end position="21"/>
    </location>
</feature>